<keyword evidence="3" id="KW-1185">Reference proteome</keyword>
<dbReference type="AlphaFoldDB" id="A0A5P1F2H9"/>
<organism evidence="2 3">
    <name type="scientific">Asparagus officinalis</name>
    <name type="common">Garden asparagus</name>
    <dbReference type="NCBI Taxonomy" id="4686"/>
    <lineage>
        <taxon>Eukaryota</taxon>
        <taxon>Viridiplantae</taxon>
        <taxon>Streptophyta</taxon>
        <taxon>Embryophyta</taxon>
        <taxon>Tracheophyta</taxon>
        <taxon>Spermatophyta</taxon>
        <taxon>Magnoliopsida</taxon>
        <taxon>Liliopsida</taxon>
        <taxon>Asparagales</taxon>
        <taxon>Asparagaceae</taxon>
        <taxon>Asparagoideae</taxon>
        <taxon>Asparagus</taxon>
    </lineage>
</organism>
<feature type="compositionally biased region" description="Acidic residues" evidence="1">
    <location>
        <begin position="66"/>
        <end position="91"/>
    </location>
</feature>
<dbReference type="Gramene" id="ONK71607">
    <property type="protein sequence ID" value="ONK71607"/>
    <property type="gene ID" value="A4U43_C04F10430"/>
</dbReference>
<evidence type="ECO:0000256" key="1">
    <source>
        <dbReference type="SAM" id="MobiDB-lite"/>
    </source>
</evidence>
<gene>
    <name evidence="2" type="ORF">A4U43_C04F10430</name>
</gene>
<sequence length="91" mass="10475">MKEYGNSEGLYKGVSFLLNSRIDRTGVTPTKEMIRVEAETLKEDTAHRHVVNAEFYEDEDKFHDEFGEEDKEDEEKEDDDDAAAATDQEDV</sequence>
<evidence type="ECO:0000313" key="2">
    <source>
        <dbReference type="EMBL" id="ONK71607.1"/>
    </source>
</evidence>
<dbReference type="Proteomes" id="UP000243459">
    <property type="component" value="Chromosome 4"/>
</dbReference>
<protein>
    <submittedName>
        <fullName evidence="2">Uncharacterized protein</fullName>
    </submittedName>
</protein>
<feature type="region of interest" description="Disordered" evidence="1">
    <location>
        <begin position="56"/>
        <end position="91"/>
    </location>
</feature>
<proteinExistence type="predicted"/>
<dbReference type="EMBL" id="CM007384">
    <property type="protein sequence ID" value="ONK71607.1"/>
    <property type="molecule type" value="Genomic_DNA"/>
</dbReference>
<accession>A0A5P1F2H9</accession>
<reference evidence="3" key="1">
    <citation type="journal article" date="2017" name="Nat. Commun.">
        <title>The asparagus genome sheds light on the origin and evolution of a young Y chromosome.</title>
        <authorList>
            <person name="Harkess A."/>
            <person name="Zhou J."/>
            <person name="Xu C."/>
            <person name="Bowers J.E."/>
            <person name="Van der Hulst R."/>
            <person name="Ayyampalayam S."/>
            <person name="Mercati F."/>
            <person name="Riccardi P."/>
            <person name="McKain M.R."/>
            <person name="Kakrana A."/>
            <person name="Tang H."/>
            <person name="Ray J."/>
            <person name="Groenendijk J."/>
            <person name="Arikit S."/>
            <person name="Mathioni S.M."/>
            <person name="Nakano M."/>
            <person name="Shan H."/>
            <person name="Telgmann-Rauber A."/>
            <person name="Kanno A."/>
            <person name="Yue Z."/>
            <person name="Chen H."/>
            <person name="Li W."/>
            <person name="Chen Y."/>
            <person name="Xu X."/>
            <person name="Zhang Y."/>
            <person name="Luo S."/>
            <person name="Chen H."/>
            <person name="Gao J."/>
            <person name="Mao Z."/>
            <person name="Pires J.C."/>
            <person name="Luo M."/>
            <person name="Kudrna D."/>
            <person name="Wing R.A."/>
            <person name="Meyers B.C."/>
            <person name="Yi K."/>
            <person name="Kong H."/>
            <person name="Lavrijsen P."/>
            <person name="Sunseri F."/>
            <person name="Falavigna A."/>
            <person name="Ye Y."/>
            <person name="Leebens-Mack J.H."/>
            <person name="Chen G."/>
        </authorList>
    </citation>
    <scope>NUCLEOTIDE SEQUENCE [LARGE SCALE GENOMIC DNA]</scope>
    <source>
        <strain evidence="3">cv. DH0086</strain>
    </source>
</reference>
<evidence type="ECO:0000313" key="3">
    <source>
        <dbReference type="Proteomes" id="UP000243459"/>
    </source>
</evidence>
<name>A0A5P1F2H9_ASPOF</name>